<keyword evidence="3 5" id="KW-0274">FAD</keyword>
<evidence type="ECO:0000313" key="8">
    <source>
        <dbReference type="Proteomes" id="UP000638043"/>
    </source>
</evidence>
<feature type="domain" description="Photolyase/cryptochrome alpha/beta" evidence="6">
    <location>
        <begin position="1"/>
        <end position="101"/>
    </location>
</feature>
<dbReference type="PROSITE" id="PS00691">
    <property type="entry name" value="DNA_PHOTOLYASES_1_2"/>
    <property type="match status" value="1"/>
</dbReference>
<dbReference type="InterPro" id="IPR006050">
    <property type="entry name" value="DNA_photolyase_N"/>
</dbReference>
<keyword evidence="4 5" id="KW-0157">Chromophore</keyword>
<gene>
    <name evidence="7" type="ORF">GCM10010910_23600</name>
</gene>
<dbReference type="SUPFAM" id="SSF48173">
    <property type="entry name" value="Cryptochrome/photolyase FAD-binding domain"/>
    <property type="match status" value="1"/>
</dbReference>
<dbReference type="InterPro" id="IPR018394">
    <property type="entry name" value="DNA_photolyase_1_CS_C"/>
</dbReference>
<dbReference type="InterPro" id="IPR005101">
    <property type="entry name" value="Cryptochr/Photolyase_FAD-bd"/>
</dbReference>
<dbReference type="PANTHER" id="PTHR11455">
    <property type="entry name" value="CRYPTOCHROME"/>
    <property type="match status" value="1"/>
</dbReference>
<evidence type="ECO:0000256" key="2">
    <source>
        <dbReference type="ARBA" id="ARBA00022630"/>
    </source>
</evidence>
<comment type="similarity">
    <text evidence="5">Belongs to the DNA photolyase family.</text>
</comment>
<evidence type="ECO:0000256" key="1">
    <source>
        <dbReference type="ARBA" id="ARBA00001974"/>
    </source>
</evidence>
<dbReference type="Proteomes" id="UP000638043">
    <property type="component" value="Unassembled WGS sequence"/>
</dbReference>
<dbReference type="Gene3D" id="3.40.50.620">
    <property type="entry name" value="HUPs"/>
    <property type="match status" value="1"/>
</dbReference>
<dbReference type="PRINTS" id="PR00147">
    <property type="entry name" value="DNAPHOTLYASE"/>
</dbReference>
<keyword evidence="8" id="KW-1185">Reference proteome</keyword>
<dbReference type="InterPro" id="IPR002081">
    <property type="entry name" value="Cryptochrome/DNA_photolyase_1"/>
</dbReference>
<dbReference type="Gene3D" id="1.10.579.10">
    <property type="entry name" value="DNA Cyclobutane Dipyrimidine Photolyase, subunit A, domain 3"/>
    <property type="match status" value="1"/>
</dbReference>
<keyword evidence="2 5" id="KW-0285">Flavoprotein</keyword>
<reference evidence="8" key="1">
    <citation type="journal article" date="2019" name="Int. J. Syst. Evol. Microbiol.">
        <title>The Global Catalogue of Microorganisms (GCM) 10K type strain sequencing project: providing services to taxonomists for standard genome sequencing and annotation.</title>
        <authorList>
            <consortium name="The Broad Institute Genomics Platform"/>
            <consortium name="The Broad Institute Genome Sequencing Center for Infectious Disease"/>
            <person name="Wu L."/>
            <person name="Ma J."/>
        </authorList>
    </citation>
    <scope>NUCLEOTIDE SEQUENCE [LARGE SCALE GENOMIC DNA]</scope>
    <source>
        <strain evidence="8">CGMCC 4.7181</strain>
    </source>
</reference>
<evidence type="ECO:0000256" key="5">
    <source>
        <dbReference type="RuleBase" id="RU004182"/>
    </source>
</evidence>
<dbReference type="EMBL" id="BMMQ01000007">
    <property type="protein sequence ID" value="GGO65741.1"/>
    <property type="molecule type" value="Genomic_DNA"/>
</dbReference>
<accession>A0ABQ2N268</accession>
<organism evidence="7 8">
    <name type="scientific">Microbacterium nanhaiense</name>
    <dbReference type="NCBI Taxonomy" id="1301026"/>
    <lineage>
        <taxon>Bacteria</taxon>
        <taxon>Bacillati</taxon>
        <taxon>Actinomycetota</taxon>
        <taxon>Actinomycetes</taxon>
        <taxon>Micrococcales</taxon>
        <taxon>Microbacteriaceae</taxon>
        <taxon>Microbacterium</taxon>
    </lineage>
</organism>
<dbReference type="Gene3D" id="1.25.40.80">
    <property type="match status" value="1"/>
</dbReference>
<dbReference type="PANTHER" id="PTHR11455:SF9">
    <property type="entry name" value="CRYPTOCHROME CIRCADIAN CLOCK 5 ISOFORM X1"/>
    <property type="match status" value="1"/>
</dbReference>
<dbReference type="InterPro" id="IPR036155">
    <property type="entry name" value="Crypto/Photolyase_N_sf"/>
</dbReference>
<sequence length="423" mass="46185">MALFVLDEHTAGIRPLGGAARWWLHHSLAALAERLDGLGIPLVLRRGGAEQVVVELADDTGADAVFWNRRYGGPERAVDARIKARLRGSGRAATSFAASLLFEPWTIATGSGTPYSVFTPFWKACLRAPVPRRPLPDPPAADARAGTISSEALADLALLPRDPDWSGGLAETWRPGEAHARAALDDFVRGGLDDYEKARDEPAAGSTSLLSPRLRWGELSPHEVWHAVAGAPGAGGFLSELGWREFAWHTLFRFPELASGNLRPEFDHFPWGPADDPAVRAWQRGRTGVPLVDAGMRELWHTGHMHNRVRMVTASFLVKNLLINWRVGEAWFWDTLVDADAASNPFNWQWVAGSGADAAPYFRIFNPLLQQKRFDPQGIYTASWAPDSGGTPIVDLAESRRAALDALQEMKRVASQGAASSTA</sequence>
<evidence type="ECO:0000259" key="6">
    <source>
        <dbReference type="PROSITE" id="PS51645"/>
    </source>
</evidence>
<comment type="caution">
    <text evidence="7">The sequence shown here is derived from an EMBL/GenBank/DDBJ whole genome shotgun (WGS) entry which is preliminary data.</text>
</comment>
<dbReference type="Pfam" id="PF03441">
    <property type="entry name" value="FAD_binding_7"/>
    <property type="match status" value="1"/>
</dbReference>
<dbReference type="PROSITE" id="PS00394">
    <property type="entry name" value="DNA_PHOTOLYASES_1_1"/>
    <property type="match status" value="1"/>
</dbReference>
<name>A0ABQ2N268_9MICO</name>
<dbReference type="SUPFAM" id="SSF52425">
    <property type="entry name" value="Cryptochrome/photolyase, N-terminal domain"/>
    <property type="match status" value="1"/>
</dbReference>
<dbReference type="InterPro" id="IPR036134">
    <property type="entry name" value="Crypto/Photolyase_FAD-like_sf"/>
</dbReference>
<dbReference type="InterPro" id="IPR014729">
    <property type="entry name" value="Rossmann-like_a/b/a_fold"/>
</dbReference>
<proteinExistence type="inferred from homology"/>
<evidence type="ECO:0000313" key="7">
    <source>
        <dbReference type="EMBL" id="GGO65741.1"/>
    </source>
</evidence>
<comment type="cofactor">
    <cofactor evidence="1">
        <name>FAD</name>
        <dbReference type="ChEBI" id="CHEBI:57692"/>
    </cofactor>
</comment>
<evidence type="ECO:0000256" key="3">
    <source>
        <dbReference type="ARBA" id="ARBA00022827"/>
    </source>
</evidence>
<dbReference type="Pfam" id="PF00875">
    <property type="entry name" value="DNA_photolyase"/>
    <property type="match status" value="1"/>
</dbReference>
<dbReference type="PROSITE" id="PS51645">
    <property type="entry name" value="PHR_CRY_ALPHA_BETA"/>
    <property type="match status" value="1"/>
</dbReference>
<evidence type="ECO:0000256" key="4">
    <source>
        <dbReference type="ARBA" id="ARBA00022991"/>
    </source>
</evidence>
<protein>
    <submittedName>
        <fullName evidence="7">Deoxyribodipyrimidine photo-lyase</fullName>
    </submittedName>
</protein>